<keyword evidence="1" id="KW-0812">Transmembrane</keyword>
<protein>
    <submittedName>
        <fullName evidence="2">Uncharacterized protein</fullName>
    </submittedName>
</protein>
<evidence type="ECO:0000313" key="2">
    <source>
        <dbReference type="EMBL" id="QNP45875.1"/>
    </source>
</evidence>
<feature type="transmembrane region" description="Helical" evidence="1">
    <location>
        <begin position="79"/>
        <end position="100"/>
    </location>
</feature>
<gene>
    <name evidence="2" type="ORF">H9L14_00715</name>
</gene>
<accession>A0ABX6T888</accession>
<feature type="transmembrane region" description="Helical" evidence="1">
    <location>
        <begin position="54"/>
        <end position="73"/>
    </location>
</feature>
<proteinExistence type="predicted"/>
<dbReference type="Proteomes" id="UP000516105">
    <property type="component" value="Chromosome"/>
</dbReference>
<evidence type="ECO:0000256" key="1">
    <source>
        <dbReference type="SAM" id="Phobius"/>
    </source>
</evidence>
<organism evidence="2 3">
    <name type="scientific">Sphingomonas sediminicola</name>
    <dbReference type="NCBI Taxonomy" id="386874"/>
    <lineage>
        <taxon>Bacteria</taxon>
        <taxon>Pseudomonadati</taxon>
        <taxon>Pseudomonadota</taxon>
        <taxon>Alphaproteobacteria</taxon>
        <taxon>Sphingomonadales</taxon>
        <taxon>Sphingomonadaceae</taxon>
        <taxon>Sphingomonas</taxon>
    </lineage>
</organism>
<dbReference type="EMBL" id="CP060782">
    <property type="protein sequence ID" value="QNP45875.1"/>
    <property type="molecule type" value="Genomic_DNA"/>
</dbReference>
<keyword evidence="1" id="KW-0472">Membrane</keyword>
<evidence type="ECO:0000313" key="3">
    <source>
        <dbReference type="Proteomes" id="UP000516105"/>
    </source>
</evidence>
<name>A0ABX6T888_9SPHN</name>
<feature type="transmembrane region" description="Helical" evidence="1">
    <location>
        <begin position="28"/>
        <end position="47"/>
    </location>
</feature>
<sequence length="107" mass="11479">MSFAGGTLLWSAATLSSGGREPWDTGEYWAIYLPVACALSGLLGYAFPERTWRWPLILMLAQFPVMAVTRGIGSLWIPGVVMLLVLALPGMLIAALGSLLRRSGRAA</sequence>
<keyword evidence="1" id="KW-1133">Transmembrane helix</keyword>
<reference evidence="2 3" key="1">
    <citation type="submission" date="2020-08" db="EMBL/GenBank/DDBJ databases">
        <title>Genome sequence of Sphingomonas sediminicola KACC 15039T.</title>
        <authorList>
            <person name="Hyun D.-W."/>
            <person name="Bae J.-W."/>
        </authorList>
    </citation>
    <scope>NUCLEOTIDE SEQUENCE [LARGE SCALE GENOMIC DNA]</scope>
    <source>
        <strain evidence="2 3">KACC 15039</strain>
    </source>
</reference>
<keyword evidence="3" id="KW-1185">Reference proteome</keyword>